<accession>A0A9J6RJ49</accession>
<dbReference type="Proteomes" id="UP001069090">
    <property type="component" value="Unassembled WGS sequence"/>
</dbReference>
<reference evidence="3 4" key="1">
    <citation type="submission" date="2022-12" db="EMBL/GenBank/DDBJ databases">
        <title>Dasania phycosphaerae sp. nov., isolated from particulate material of the south coast of Korea.</title>
        <authorList>
            <person name="Jiang Y."/>
        </authorList>
    </citation>
    <scope>NUCLEOTIDE SEQUENCE [LARGE SCALE GENOMIC DNA]</scope>
    <source>
        <strain evidence="3 4">GY-19</strain>
    </source>
</reference>
<name>A0A9J6RJ49_9GAMM</name>
<dbReference type="SMART" id="SM01118">
    <property type="entry name" value="CYTH"/>
    <property type="match status" value="1"/>
</dbReference>
<dbReference type="PANTHER" id="PTHR40114:SF1">
    <property type="entry name" value="SLR0698 PROTEIN"/>
    <property type="match status" value="1"/>
</dbReference>
<dbReference type="InterPro" id="IPR033469">
    <property type="entry name" value="CYTH-like_dom_sf"/>
</dbReference>
<dbReference type="PIRSF" id="PIRSF016487">
    <property type="entry name" value="CYTH_UCP016487"/>
    <property type="match status" value="1"/>
</dbReference>
<dbReference type="Pfam" id="PF01928">
    <property type="entry name" value="CYTH"/>
    <property type="match status" value="1"/>
</dbReference>
<comment type="caution">
    <text evidence="3">The sequence shown here is derived from an EMBL/GenBank/DDBJ whole genome shotgun (WGS) entry which is preliminary data.</text>
</comment>
<dbReference type="Gene3D" id="2.40.320.10">
    <property type="entry name" value="Hypothetical Protein Pfu-838710-001"/>
    <property type="match status" value="1"/>
</dbReference>
<proteinExistence type="predicted"/>
<dbReference type="RefSeq" id="WP_258330638.1">
    <property type="nucleotide sequence ID" value="NZ_JAPTGG010000003.1"/>
</dbReference>
<gene>
    <name evidence="3" type="ORF">O0V09_04690</name>
</gene>
<evidence type="ECO:0000259" key="2">
    <source>
        <dbReference type="PROSITE" id="PS51707"/>
    </source>
</evidence>
<dbReference type="InterPro" id="IPR012042">
    <property type="entry name" value="NeuTTM/CthTTM-like"/>
</dbReference>
<dbReference type="PANTHER" id="PTHR40114">
    <property type="entry name" value="SLR0698 PROTEIN"/>
    <property type="match status" value="1"/>
</dbReference>
<protein>
    <submittedName>
        <fullName evidence="3">CYTH domain-containing protein</fullName>
    </submittedName>
</protein>
<dbReference type="AlphaFoldDB" id="A0A9J6RJ49"/>
<keyword evidence="4" id="KW-1185">Reference proteome</keyword>
<feature type="domain" description="CYTH" evidence="2">
    <location>
        <begin position="2"/>
        <end position="148"/>
    </location>
</feature>
<dbReference type="CDD" id="cd07891">
    <property type="entry name" value="CYTH-like_CthTTM-like_1"/>
    <property type="match status" value="1"/>
</dbReference>
<feature type="active site" description="Proton acceptor" evidence="1">
    <location>
        <position position="29"/>
    </location>
</feature>
<dbReference type="InterPro" id="IPR023577">
    <property type="entry name" value="CYTH_domain"/>
</dbReference>
<evidence type="ECO:0000313" key="3">
    <source>
        <dbReference type="EMBL" id="MCZ0864483.1"/>
    </source>
</evidence>
<organism evidence="3 4">
    <name type="scientific">Dasania phycosphaerae</name>
    <dbReference type="NCBI Taxonomy" id="2950436"/>
    <lineage>
        <taxon>Bacteria</taxon>
        <taxon>Pseudomonadati</taxon>
        <taxon>Pseudomonadota</taxon>
        <taxon>Gammaproteobacteria</taxon>
        <taxon>Cellvibrionales</taxon>
        <taxon>Spongiibacteraceae</taxon>
        <taxon>Dasania</taxon>
    </lineage>
</organism>
<evidence type="ECO:0000256" key="1">
    <source>
        <dbReference type="PIRSR" id="PIRSR016487-1"/>
    </source>
</evidence>
<evidence type="ECO:0000313" key="4">
    <source>
        <dbReference type="Proteomes" id="UP001069090"/>
    </source>
</evidence>
<dbReference type="EMBL" id="JAPTGG010000003">
    <property type="protein sequence ID" value="MCZ0864483.1"/>
    <property type="molecule type" value="Genomic_DNA"/>
</dbReference>
<sequence>MAKEIERKFLVDSAKLCLPENGVIIKQGYIATASKTAVRIRVKGEQAFLTLKGENRGAVRSEFEYPIPMADAQAMLTELCQRPYIDKTRYEIPLGSHIWEVDIFHGDNQGLCVAEIELGAEDEVFAKPQWLSQEVTGDARYYNSSLVKQPYSLWPESNNHY</sequence>
<dbReference type="PROSITE" id="PS51707">
    <property type="entry name" value="CYTH"/>
    <property type="match status" value="1"/>
</dbReference>
<dbReference type="SUPFAM" id="SSF55154">
    <property type="entry name" value="CYTH-like phosphatases"/>
    <property type="match status" value="1"/>
</dbReference>